<accession>A0ABS2IH45</accession>
<protein>
    <recommendedName>
        <fullName evidence="3">DUF892 family protein</fullName>
    </recommendedName>
</protein>
<organism evidence="1 2">
    <name type="scientific">Zestomonas insulae</name>
    <dbReference type="NCBI Taxonomy" id="2809017"/>
    <lineage>
        <taxon>Bacteria</taxon>
        <taxon>Pseudomonadati</taxon>
        <taxon>Pseudomonadota</taxon>
        <taxon>Gammaproteobacteria</taxon>
        <taxon>Pseudomonadales</taxon>
        <taxon>Pseudomonadaceae</taxon>
        <taxon>Zestomonas</taxon>
    </lineage>
</organism>
<evidence type="ECO:0008006" key="3">
    <source>
        <dbReference type="Google" id="ProtNLM"/>
    </source>
</evidence>
<dbReference type="Proteomes" id="UP000717995">
    <property type="component" value="Unassembled WGS sequence"/>
</dbReference>
<dbReference type="EMBL" id="JAFEUP010000005">
    <property type="protein sequence ID" value="MBM7062391.1"/>
    <property type="molecule type" value="Genomic_DNA"/>
</dbReference>
<gene>
    <name evidence="1" type="ORF">JQX08_16890</name>
</gene>
<reference evidence="1 2" key="1">
    <citation type="submission" date="2021-02" db="EMBL/GenBank/DDBJ databases">
        <authorList>
            <person name="Lee D.-H."/>
        </authorList>
    </citation>
    <scope>NUCLEOTIDE SEQUENCE [LARGE SCALE GENOMIC DNA]</scope>
    <source>
        <strain evidence="1 2">UL073</strain>
    </source>
</reference>
<evidence type="ECO:0000313" key="1">
    <source>
        <dbReference type="EMBL" id="MBM7062391.1"/>
    </source>
</evidence>
<dbReference type="RefSeq" id="WP_205349582.1">
    <property type="nucleotide sequence ID" value="NZ_JAFEUP010000005.1"/>
</dbReference>
<comment type="caution">
    <text evidence="1">The sequence shown here is derived from an EMBL/GenBank/DDBJ whole genome shotgun (WGS) entry which is preliminary data.</text>
</comment>
<sequence length="160" mass="18477">MSTDYQQYLSSVFAEEVEGEAFFTGLSQRAADPEHQRKWQVLAQLETQTKERIRDAMRELDIEVSEQRHNVERGAQLAEQFSRLPWLEFLTAFQPSLKKFVAQYSAGEKLATEDGRERTLLRYITHHEQALLAFVVRELEGRGEESLDAIQALLDKPLHG</sequence>
<keyword evidence="2" id="KW-1185">Reference proteome</keyword>
<evidence type="ECO:0000313" key="2">
    <source>
        <dbReference type="Proteomes" id="UP000717995"/>
    </source>
</evidence>
<name>A0ABS2IH45_9GAMM</name>
<proteinExistence type="predicted"/>